<dbReference type="EMBL" id="LR216287">
    <property type="protein sequence ID" value="VFJ14196.1"/>
    <property type="molecule type" value="Genomic_DNA"/>
</dbReference>
<evidence type="ECO:0000259" key="3">
    <source>
        <dbReference type="Pfam" id="PF13614"/>
    </source>
</evidence>
<gene>
    <name evidence="4" type="primary">minD</name>
    <name evidence="4" type="ORF">NFRAN_1874</name>
</gene>
<name>A0A484IGY8_9ARCH</name>
<accession>A0A484IGY8</accession>
<evidence type="ECO:0000256" key="2">
    <source>
        <dbReference type="ARBA" id="ARBA00022840"/>
    </source>
</evidence>
<dbReference type="OrthoDB" id="36110at2157"/>
<feature type="domain" description="AAA" evidence="3">
    <location>
        <begin position="134"/>
        <end position="183"/>
    </location>
</feature>
<keyword evidence="5" id="KW-1185">Reference proteome</keyword>
<dbReference type="Pfam" id="PF13614">
    <property type="entry name" value="AAA_31"/>
    <property type="match status" value="1"/>
</dbReference>
<organism evidence="4 5">
    <name type="scientific">Candidatus Nitrosocosmicus franklandianus</name>
    <dbReference type="NCBI Taxonomy" id="1798806"/>
    <lineage>
        <taxon>Archaea</taxon>
        <taxon>Nitrososphaerota</taxon>
        <taxon>Nitrososphaeria</taxon>
        <taxon>Nitrososphaerales</taxon>
        <taxon>Nitrososphaeraceae</taxon>
        <taxon>Candidatus Nitrosocosmicus</taxon>
    </lineage>
</organism>
<dbReference type="PANTHER" id="PTHR13696">
    <property type="entry name" value="P-LOOP CONTAINING NUCLEOSIDE TRIPHOSPHATE HYDROLASE"/>
    <property type="match status" value="1"/>
</dbReference>
<dbReference type="AlphaFoldDB" id="A0A484IGY8"/>
<evidence type="ECO:0000256" key="1">
    <source>
        <dbReference type="ARBA" id="ARBA00022741"/>
    </source>
</evidence>
<dbReference type="PANTHER" id="PTHR13696:SF52">
    <property type="entry name" value="PARA FAMILY PROTEIN CT_582"/>
    <property type="match status" value="1"/>
</dbReference>
<dbReference type="SUPFAM" id="SSF52540">
    <property type="entry name" value="P-loop containing nucleoside triphosphate hydrolases"/>
    <property type="match status" value="1"/>
</dbReference>
<dbReference type="GeneID" id="39421178"/>
<reference evidence="4 5" key="1">
    <citation type="submission" date="2019-02" db="EMBL/GenBank/DDBJ databases">
        <authorList>
            <person name="Lehtovirta-Morley E L."/>
        </authorList>
    </citation>
    <scope>NUCLEOTIDE SEQUENCE [LARGE SCALE GENOMIC DNA]</scope>
    <source>
        <strain evidence="4">NFRAN1</strain>
    </source>
</reference>
<protein>
    <submittedName>
        <fullName evidence="4">Septum site-determining protein MinD</fullName>
    </submittedName>
</protein>
<dbReference type="InterPro" id="IPR050678">
    <property type="entry name" value="DNA_Partitioning_ATPase"/>
</dbReference>
<dbReference type="Pfam" id="PF10609">
    <property type="entry name" value="ParA"/>
    <property type="match status" value="1"/>
</dbReference>
<dbReference type="Proteomes" id="UP000294299">
    <property type="component" value="Chromosome NFRAN"/>
</dbReference>
<dbReference type="InterPro" id="IPR033756">
    <property type="entry name" value="YlxH/NBP35"/>
</dbReference>
<dbReference type="GO" id="GO:0005524">
    <property type="term" value="F:ATP binding"/>
    <property type="evidence" value="ECO:0007669"/>
    <property type="project" value="UniProtKB-KW"/>
</dbReference>
<dbReference type="KEGG" id="nfn:NFRAN_1874"/>
<sequence>MTHCIAIHSYKGGTGKTTIAANAAALLVQMGKKVAILDLDVYAPSLHNYFKTNPKKWINDFLDNNADIHESIIDTTPLLFPQGQEQTNSKGRLYTGFSNPSRDAIFKFEMGNGTDYWKKQFRKLVFLREQIITKLDADYIIIDTSPGIRHWSINALSIADKLILTMKMDDLDIEGTKKLLFEIYTTFVRFGAISYILLNRVSGYCIPCNTIQSNIVENQDHKKVLEELHAATGANSLSPLPCYCDIQFSPREFLTVINNPNHPFSLRLKNIINEMTNTT</sequence>
<evidence type="ECO:0000313" key="5">
    <source>
        <dbReference type="Proteomes" id="UP000294299"/>
    </source>
</evidence>
<dbReference type="InterPro" id="IPR025669">
    <property type="entry name" value="AAA_dom"/>
</dbReference>
<dbReference type="Gene3D" id="3.40.50.300">
    <property type="entry name" value="P-loop containing nucleotide triphosphate hydrolases"/>
    <property type="match status" value="1"/>
</dbReference>
<proteinExistence type="predicted"/>
<evidence type="ECO:0000313" key="4">
    <source>
        <dbReference type="EMBL" id="VFJ14196.1"/>
    </source>
</evidence>
<dbReference type="InterPro" id="IPR027417">
    <property type="entry name" value="P-loop_NTPase"/>
</dbReference>
<keyword evidence="2" id="KW-0067">ATP-binding</keyword>
<dbReference type="RefSeq" id="WP_134484435.1">
    <property type="nucleotide sequence ID" value="NZ_LR216287.1"/>
</dbReference>
<keyword evidence="1" id="KW-0547">Nucleotide-binding</keyword>